<dbReference type="AlphaFoldDB" id="A0A1X2HSR1"/>
<keyword evidence="4" id="KW-1185">Reference proteome</keyword>
<dbReference type="OrthoDB" id="2228at2759"/>
<feature type="compositionally biased region" description="Polar residues" evidence="2">
    <location>
        <begin position="559"/>
        <end position="577"/>
    </location>
</feature>
<dbReference type="Gene3D" id="3.40.50.1910">
    <property type="match status" value="1"/>
</dbReference>
<organism evidence="3 4">
    <name type="scientific">Syncephalastrum racemosum</name>
    <name type="common">Filamentous fungus</name>
    <dbReference type="NCBI Taxonomy" id="13706"/>
    <lineage>
        <taxon>Eukaryota</taxon>
        <taxon>Fungi</taxon>
        <taxon>Fungi incertae sedis</taxon>
        <taxon>Mucoromycota</taxon>
        <taxon>Mucoromycotina</taxon>
        <taxon>Mucoromycetes</taxon>
        <taxon>Mucorales</taxon>
        <taxon>Syncephalastraceae</taxon>
        <taxon>Syncephalastrum</taxon>
    </lineage>
</organism>
<feature type="compositionally biased region" description="Basic residues" evidence="2">
    <location>
        <begin position="487"/>
        <end position="500"/>
    </location>
</feature>
<dbReference type="STRING" id="13706.A0A1X2HSR1"/>
<dbReference type="Gene3D" id="1.25.40.60">
    <property type="match status" value="1"/>
</dbReference>
<protein>
    <submittedName>
        <fullName evidence="3">Sec1-like protein</fullName>
    </submittedName>
</protein>
<dbReference type="EMBL" id="MCGN01000001">
    <property type="protein sequence ID" value="ORZ02571.1"/>
    <property type="molecule type" value="Genomic_DNA"/>
</dbReference>
<feature type="compositionally biased region" description="Basic residues" evidence="2">
    <location>
        <begin position="713"/>
        <end position="724"/>
    </location>
</feature>
<dbReference type="Gene3D" id="3.90.830.10">
    <property type="entry name" value="Syntaxin Binding Protein 1, Chain A, domain 2"/>
    <property type="match status" value="1"/>
</dbReference>
<reference evidence="3 4" key="1">
    <citation type="submission" date="2016-07" db="EMBL/GenBank/DDBJ databases">
        <title>Pervasive Adenine N6-methylation of Active Genes in Fungi.</title>
        <authorList>
            <consortium name="DOE Joint Genome Institute"/>
            <person name="Mondo S.J."/>
            <person name="Dannebaum R.O."/>
            <person name="Kuo R.C."/>
            <person name="Labutti K."/>
            <person name="Haridas S."/>
            <person name="Kuo A."/>
            <person name="Salamov A."/>
            <person name="Ahrendt S.R."/>
            <person name="Lipzen A."/>
            <person name="Sullivan W."/>
            <person name="Andreopoulos W.B."/>
            <person name="Clum A."/>
            <person name="Lindquist E."/>
            <person name="Daum C."/>
            <person name="Ramamoorthy G.K."/>
            <person name="Gryganskyi A."/>
            <person name="Culley D."/>
            <person name="Magnuson J.K."/>
            <person name="James T.Y."/>
            <person name="O'Malley M.A."/>
            <person name="Stajich J.E."/>
            <person name="Spatafora J.W."/>
            <person name="Visel A."/>
            <person name="Grigoriev I.V."/>
        </authorList>
    </citation>
    <scope>NUCLEOTIDE SEQUENCE [LARGE SCALE GENOMIC DNA]</scope>
    <source>
        <strain evidence="3 4">NRRL 2496</strain>
    </source>
</reference>
<dbReference type="InterPro" id="IPR027482">
    <property type="entry name" value="Sec1-like_dom2"/>
</dbReference>
<comment type="caution">
    <text evidence="3">The sequence shown here is derived from an EMBL/GenBank/DDBJ whole genome shotgun (WGS) entry which is preliminary data.</text>
</comment>
<evidence type="ECO:0000256" key="2">
    <source>
        <dbReference type="SAM" id="MobiDB-lite"/>
    </source>
</evidence>
<dbReference type="GO" id="GO:0016192">
    <property type="term" value="P:vesicle-mediated transport"/>
    <property type="evidence" value="ECO:0007669"/>
    <property type="project" value="InterPro"/>
</dbReference>
<evidence type="ECO:0000313" key="3">
    <source>
        <dbReference type="EMBL" id="ORZ02571.1"/>
    </source>
</evidence>
<feature type="region of interest" description="Disordered" evidence="2">
    <location>
        <begin position="650"/>
        <end position="724"/>
    </location>
</feature>
<evidence type="ECO:0000313" key="4">
    <source>
        <dbReference type="Proteomes" id="UP000242180"/>
    </source>
</evidence>
<dbReference type="InterPro" id="IPR036045">
    <property type="entry name" value="Sec1-like_sf"/>
</dbReference>
<dbReference type="InterPro" id="IPR001619">
    <property type="entry name" value="Sec1-like"/>
</dbReference>
<evidence type="ECO:0000256" key="1">
    <source>
        <dbReference type="ARBA" id="ARBA00009884"/>
    </source>
</evidence>
<gene>
    <name evidence="3" type="ORF">BCR43DRAFT_14377</name>
</gene>
<dbReference type="FunCoup" id="A0A1X2HSR1">
    <property type="interactions" value="349"/>
</dbReference>
<dbReference type="Gene3D" id="3.40.50.2060">
    <property type="match status" value="1"/>
</dbReference>
<dbReference type="InterPro" id="IPR043127">
    <property type="entry name" value="Sec-1-like_dom3a"/>
</dbReference>
<dbReference type="OMA" id="PFTRPHT"/>
<dbReference type="PANTHER" id="PTHR11679">
    <property type="entry name" value="VESICLE PROTEIN SORTING-ASSOCIATED"/>
    <property type="match status" value="1"/>
</dbReference>
<dbReference type="Pfam" id="PF00995">
    <property type="entry name" value="Sec1"/>
    <property type="match status" value="1"/>
</dbReference>
<accession>A0A1X2HSR1</accession>
<dbReference type="PIRSF" id="PIRSF005715">
    <property type="entry name" value="VPS45_Sec1"/>
    <property type="match status" value="1"/>
</dbReference>
<dbReference type="InParanoid" id="A0A1X2HSR1"/>
<feature type="region of interest" description="Disordered" evidence="2">
    <location>
        <begin position="554"/>
        <end position="585"/>
    </location>
</feature>
<feature type="region of interest" description="Disordered" evidence="2">
    <location>
        <begin position="487"/>
        <end position="508"/>
    </location>
</feature>
<name>A0A1X2HSR1_SYNRA</name>
<feature type="compositionally biased region" description="Low complexity" evidence="2">
    <location>
        <begin position="677"/>
        <end position="690"/>
    </location>
</feature>
<proteinExistence type="inferred from homology"/>
<dbReference type="InterPro" id="IPR043154">
    <property type="entry name" value="Sec-1-like_dom1"/>
</dbReference>
<dbReference type="Proteomes" id="UP000242180">
    <property type="component" value="Unassembled WGS sequence"/>
</dbReference>
<sequence>MRNTLQLGLMDTIRAVRPPNKWKIVVVDSRSLQILGAACKMYDILEENVTLVENIEKKRQPYPSLDALYFLTPCRESVLRLLDDFTAQKTPMYKAAHVHFTSGLDDQLFDDLNRRLKSSGASQYLQSLKEMYVDFLVKESAVFTVEPPSSFTALYSTESRGEGERALGKMAKQLLSVCATLGEDPIIRFQESMANENASDPDAPPPRSPAQQLAMYLQKEVDNFCRLNPNFPPPRNPPQPRATFLIVDRTLDTKAPLLHEFTYQAMINDLLDVEDTENGTGIKFNYNYNQEDGSVGSKEVILDEDDNVYKSIRHLHIAECTDRLIEEFNKFLEENKTAVQSGDRSGPPKDAARSLKDMKEMLSNLPQFQDMKAKYSAHLSIAQECLSIFEKHKLNSVGNLEQNMAVGETPDGDTPKTIVLDMVPLLDDPYVSPMDKARVLMLYIISKEGGLFDDDKHKLLEHAKLKGDLRSAINNLGLLGVKLTRVRSKEKSMRKKRDRRRNRDEETPYELSRYVPTLKKVMESHFTGTLDHEQFPYTRASDMEVPEDGHAAPAAATGMHSSGVSLRTTKPTWSKKSNPMMGGQRTPNGAKLVVFVIGGMSYSEMRSAYEVADAFGRDVYIGTTDVMRPAQFVEAMSQLRMPIPPIKSTIAPYVPPSPPPSSKTSSLLGHMPHLNQSSSHISLSNLSIRSSGGGGTSSSTGTSEKLSTDEKEKKKKKGLKKLFG</sequence>
<comment type="similarity">
    <text evidence="1">Belongs to the STXBP/unc-18/SEC1 family.</text>
</comment>
<dbReference type="SUPFAM" id="SSF56815">
    <property type="entry name" value="Sec1/munc18-like (SM) proteins"/>
    <property type="match status" value="1"/>
</dbReference>